<accession>A0ABS8ADN8</accession>
<organism evidence="10 11">
    <name type="scientific">Hymenobacter nitidus</name>
    <dbReference type="NCBI Taxonomy" id="2880929"/>
    <lineage>
        <taxon>Bacteria</taxon>
        <taxon>Pseudomonadati</taxon>
        <taxon>Bacteroidota</taxon>
        <taxon>Cytophagia</taxon>
        <taxon>Cytophagales</taxon>
        <taxon>Hymenobacteraceae</taxon>
        <taxon>Hymenobacter</taxon>
    </lineage>
</organism>
<feature type="transmembrane region" description="Helical" evidence="8">
    <location>
        <begin position="82"/>
        <end position="100"/>
    </location>
</feature>
<feature type="transmembrane region" description="Helical" evidence="8">
    <location>
        <begin position="212"/>
        <end position="232"/>
    </location>
</feature>
<comment type="similarity">
    <text evidence="8">Belongs to the binding-protein-dependent transport system permease family.</text>
</comment>
<evidence type="ECO:0000256" key="3">
    <source>
        <dbReference type="ARBA" id="ARBA00022692"/>
    </source>
</evidence>
<feature type="transmembrane region" description="Helical" evidence="8">
    <location>
        <begin position="25"/>
        <end position="46"/>
    </location>
</feature>
<comment type="caution">
    <text evidence="10">The sequence shown here is derived from an EMBL/GenBank/DDBJ whole genome shotgun (WGS) entry which is preliminary data.</text>
</comment>
<dbReference type="Gene3D" id="3.40.190.10">
    <property type="entry name" value="Periplasmic binding protein-like II"/>
    <property type="match status" value="2"/>
</dbReference>
<feature type="transmembrane region" description="Helical" evidence="8">
    <location>
        <begin position="181"/>
        <end position="200"/>
    </location>
</feature>
<feature type="transmembrane region" description="Helical" evidence="8">
    <location>
        <begin position="53"/>
        <end position="76"/>
    </location>
</feature>
<evidence type="ECO:0000259" key="9">
    <source>
        <dbReference type="PROSITE" id="PS50928"/>
    </source>
</evidence>
<keyword evidence="5 8" id="KW-0472">Membrane</keyword>
<sequence>METITGLLTFWQAQAGKLGEQTLQHIGLTAASLLLAVVLGVPLGLLLTRRPRWAPAVLGVAGALQTVPSIALLGFLIPLLGIGPRPAILALFLYSLLPIIRNTLAGIQGVSPAVVEAARGLGLTDGQVLRRVELPLALPVLFAGIRTATVINVGMATLAAYVAAGGLGEFIFGGIALNNPVMILAGALPAAALALAFDAALAGLQRLSTRRLVRVGAALLAVLPLLGGLYLLPRAAGKLLAGFSPEFVGRADGLPGLRKAYHLRRLPSVVLAPALVYEAARHHDVDLIDGYSTDGRIRAYDLRVLHDDRRTFPPYYAAPVVRPALLAAHPELRGVLDQLAGQISDSVMTNLNYRVDYLHQEPRAVAHAFLRRRGLWKEPRPQTPGAAVVRLGSKIFAEQYILLEMYAALIRGNTGLAVETKTGLGGTTICFEALRTGAIDLYPEYTGTGLLVLLQPSPAVLDSLGGRPPAVFGYVQQQFRRRYGLEWLAPLGFNNTYALLMRQRHARQLGITSISQLSTYLRQ</sequence>
<keyword evidence="4 8" id="KW-1133">Transmembrane helix</keyword>
<dbReference type="PROSITE" id="PS50928">
    <property type="entry name" value="ABC_TM1"/>
    <property type="match status" value="1"/>
</dbReference>
<comment type="similarity">
    <text evidence="6">In the C-terminal section; belongs to the OsmX family.</text>
</comment>
<comment type="subcellular location">
    <subcellularLocation>
        <location evidence="1 8">Cell membrane</location>
        <topology evidence="1 8">Multi-pass membrane protein</topology>
    </subcellularLocation>
</comment>
<evidence type="ECO:0000313" key="10">
    <source>
        <dbReference type="EMBL" id="MCB2378525.1"/>
    </source>
</evidence>
<evidence type="ECO:0000256" key="7">
    <source>
        <dbReference type="ARBA" id="ARBA00035652"/>
    </source>
</evidence>
<keyword evidence="2 8" id="KW-0813">Transport</keyword>
<evidence type="ECO:0000313" key="11">
    <source>
        <dbReference type="Proteomes" id="UP001165297"/>
    </source>
</evidence>
<evidence type="ECO:0000256" key="2">
    <source>
        <dbReference type="ARBA" id="ARBA00022448"/>
    </source>
</evidence>
<keyword evidence="3 8" id="KW-0812">Transmembrane</keyword>
<feature type="domain" description="ABC transmembrane type-1" evidence="9">
    <location>
        <begin position="22"/>
        <end position="201"/>
    </location>
</feature>
<dbReference type="PANTHER" id="PTHR30177">
    <property type="entry name" value="GLYCINE BETAINE/L-PROLINE TRANSPORT SYSTEM PERMEASE PROTEIN PROW"/>
    <property type="match status" value="1"/>
</dbReference>
<dbReference type="PANTHER" id="PTHR30177:SF4">
    <property type="entry name" value="OSMOPROTECTANT IMPORT PERMEASE PROTEIN OSMW"/>
    <property type="match status" value="1"/>
</dbReference>
<reference evidence="10" key="1">
    <citation type="submission" date="2021-10" db="EMBL/GenBank/DDBJ databases">
        <authorList>
            <person name="Dean J.D."/>
            <person name="Kim M.K."/>
            <person name="Newey C.N."/>
            <person name="Stoker T.S."/>
            <person name="Thompson D.W."/>
            <person name="Grose J.H."/>
        </authorList>
    </citation>
    <scope>NUCLEOTIDE SEQUENCE</scope>
    <source>
        <strain evidence="10">BT635</strain>
    </source>
</reference>
<dbReference type="Pfam" id="PF00528">
    <property type="entry name" value="BPD_transp_1"/>
    <property type="match status" value="1"/>
</dbReference>
<protein>
    <submittedName>
        <fullName evidence="10">ABC transporter permease/substrate-binding protein</fullName>
    </submittedName>
</protein>
<dbReference type="InterPro" id="IPR000515">
    <property type="entry name" value="MetI-like"/>
</dbReference>
<keyword evidence="11" id="KW-1185">Reference proteome</keyword>
<name>A0ABS8ADN8_9BACT</name>
<dbReference type="InterPro" id="IPR007210">
    <property type="entry name" value="ABC_Gly_betaine_transp_sub-bd"/>
</dbReference>
<dbReference type="SUPFAM" id="SSF53850">
    <property type="entry name" value="Periplasmic binding protein-like II"/>
    <property type="match status" value="2"/>
</dbReference>
<evidence type="ECO:0000256" key="4">
    <source>
        <dbReference type="ARBA" id="ARBA00022989"/>
    </source>
</evidence>
<evidence type="ECO:0000256" key="8">
    <source>
        <dbReference type="RuleBase" id="RU363032"/>
    </source>
</evidence>
<dbReference type="RefSeq" id="WP_226186295.1">
    <property type="nucleotide sequence ID" value="NZ_JAJADQ010000006.1"/>
</dbReference>
<gene>
    <name evidence="10" type="ORF">LGH70_13070</name>
</gene>
<proteinExistence type="inferred from homology"/>
<dbReference type="SUPFAM" id="SSF161098">
    <property type="entry name" value="MetI-like"/>
    <property type="match status" value="1"/>
</dbReference>
<dbReference type="Proteomes" id="UP001165297">
    <property type="component" value="Unassembled WGS sequence"/>
</dbReference>
<dbReference type="Gene3D" id="1.10.3720.10">
    <property type="entry name" value="MetI-like"/>
    <property type="match status" value="1"/>
</dbReference>
<evidence type="ECO:0000256" key="6">
    <source>
        <dbReference type="ARBA" id="ARBA00035642"/>
    </source>
</evidence>
<feature type="transmembrane region" description="Helical" evidence="8">
    <location>
        <begin position="136"/>
        <end position="161"/>
    </location>
</feature>
<dbReference type="Gene3D" id="3.40.190.120">
    <property type="entry name" value="Osmoprotection protein (prox), domain 2"/>
    <property type="match status" value="2"/>
</dbReference>
<dbReference type="InterPro" id="IPR051204">
    <property type="entry name" value="ABC_transp_perm/SBD"/>
</dbReference>
<comment type="similarity">
    <text evidence="7">In the N-terminal section; belongs to the binding-protein-dependent transport system permease family.</text>
</comment>
<evidence type="ECO:0000256" key="5">
    <source>
        <dbReference type="ARBA" id="ARBA00023136"/>
    </source>
</evidence>
<dbReference type="Pfam" id="PF04069">
    <property type="entry name" value="OpuAC"/>
    <property type="match status" value="2"/>
</dbReference>
<dbReference type="EMBL" id="JAJADQ010000006">
    <property type="protein sequence ID" value="MCB2378525.1"/>
    <property type="molecule type" value="Genomic_DNA"/>
</dbReference>
<dbReference type="InterPro" id="IPR035906">
    <property type="entry name" value="MetI-like_sf"/>
</dbReference>
<evidence type="ECO:0000256" key="1">
    <source>
        <dbReference type="ARBA" id="ARBA00004651"/>
    </source>
</evidence>